<sequence>MAKSRVIGLDIGTTHVRAAEVEFGSGGPARTAQPTVVRYGEVALPPGAIRDGEVAESSTVATAIRRLWSQHKFSHKNVVVGVGNQRVIVRDLDLPWMPIAQIRSSLPFQVQDMLPVAIEDAVLDYVPTGSFDGEHGRMLRGLLVAATKDTVHANTEAVEAAGLRPMMVDLGALALTRVMARGDLAGREFALVDIGARVTTVVIVSGGAPRLIRMLPSGGQDVTEAVAGALGIPMADAEVAKRQIGIGYATAPEVERGVEAIRTVTTSLIEAIRNTFVYYASSNPGSAAEVVVLTGGGSQLPGLGQYLSSACRVPVTVGQPLGTLRVSPGAGLQDGHRDNQHLLAVPLGLAFGVAA</sequence>
<dbReference type="SMART" id="SM00842">
    <property type="entry name" value="FtsA"/>
    <property type="match status" value="1"/>
</dbReference>
<evidence type="ECO:0000313" key="2">
    <source>
        <dbReference type="EMBL" id="MDQ0373903.1"/>
    </source>
</evidence>
<reference evidence="2 3" key="1">
    <citation type="submission" date="2023-07" db="EMBL/GenBank/DDBJ databases">
        <title>Sorghum-associated microbial communities from plants grown in Nebraska, USA.</title>
        <authorList>
            <person name="Schachtman D."/>
        </authorList>
    </citation>
    <scope>NUCLEOTIDE SEQUENCE [LARGE SCALE GENOMIC DNA]</scope>
    <source>
        <strain evidence="2 3">BE332</strain>
    </source>
</reference>
<dbReference type="Pfam" id="PF11104">
    <property type="entry name" value="PilM_2"/>
    <property type="match status" value="1"/>
</dbReference>
<dbReference type="SUPFAM" id="SSF53067">
    <property type="entry name" value="Actin-like ATPase domain"/>
    <property type="match status" value="2"/>
</dbReference>
<dbReference type="InterPro" id="IPR005883">
    <property type="entry name" value="PilM"/>
</dbReference>
<dbReference type="PANTHER" id="PTHR32432:SF3">
    <property type="entry name" value="ETHANOLAMINE UTILIZATION PROTEIN EUTJ"/>
    <property type="match status" value="1"/>
</dbReference>
<dbReference type="RefSeq" id="WP_307492209.1">
    <property type="nucleotide sequence ID" value="NZ_JAUSVB010000002.1"/>
</dbReference>
<dbReference type="InterPro" id="IPR050696">
    <property type="entry name" value="FtsA/MreB"/>
</dbReference>
<dbReference type="PIRSF" id="PIRSF019169">
    <property type="entry name" value="PilM"/>
    <property type="match status" value="1"/>
</dbReference>
<proteinExistence type="predicted"/>
<feature type="domain" description="SHS2" evidence="1">
    <location>
        <begin position="6"/>
        <end position="179"/>
    </location>
</feature>
<accession>A0ABU0EF62</accession>
<dbReference type="PANTHER" id="PTHR32432">
    <property type="entry name" value="CELL DIVISION PROTEIN FTSA-RELATED"/>
    <property type="match status" value="1"/>
</dbReference>
<gene>
    <name evidence="2" type="ORF">J2X26_002214</name>
</gene>
<dbReference type="Proteomes" id="UP001239626">
    <property type="component" value="Unassembled WGS sequence"/>
</dbReference>
<dbReference type="CDD" id="cd24049">
    <property type="entry name" value="ASKHA_NBD_PilM"/>
    <property type="match status" value="1"/>
</dbReference>
<dbReference type="EMBL" id="JAUSVB010000002">
    <property type="protein sequence ID" value="MDQ0373903.1"/>
    <property type="molecule type" value="Genomic_DNA"/>
</dbReference>
<organism evidence="2 3">
    <name type="scientific">Cellulomonas humilata</name>
    <dbReference type="NCBI Taxonomy" id="144055"/>
    <lineage>
        <taxon>Bacteria</taxon>
        <taxon>Bacillati</taxon>
        <taxon>Actinomycetota</taxon>
        <taxon>Actinomycetes</taxon>
        <taxon>Micrococcales</taxon>
        <taxon>Cellulomonadaceae</taxon>
        <taxon>Cellulomonas</taxon>
    </lineage>
</organism>
<protein>
    <submittedName>
        <fullName evidence="2">Type IV pilus assembly protein PilM</fullName>
    </submittedName>
</protein>
<dbReference type="InterPro" id="IPR003494">
    <property type="entry name" value="SHS2_FtsA"/>
</dbReference>
<dbReference type="NCBIfam" id="TIGR01175">
    <property type="entry name" value="pilM"/>
    <property type="match status" value="1"/>
</dbReference>
<keyword evidence="3" id="KW-1185">Reference proteome</keyword>
<dbReference type="InterPro" id="IPR043129">
    <property type="entry name" value="ATPase_NBD"/>
</dbReference>
<name>A0ABU0EF62_9CELL</name>
<evidence type="ECO:0000313" key="3">
    <source>
        <dbReference type="Proteomes" id="UP001239626"/>
    </source>
</evidence>
<evidence type="ECO:0000259" key="1">
    <source>
        <dbReference type="SMART" id="SM00842"/>
    </source>
</evidence>
<dbReference type="Gene3D" id="3.30.1490.300">
    <property type="match status" value="1"/>
</dbReference>
<dbReference type="Gene3D" id="3.30.420.40">
    <property type="match status" value="2"/>
</dbReference>
<comment type="caution">
    <text evidence="2">The sequence shown here is derived from an EMBL/GenBank/DDBJ whole genome shotgun (WGS) entry which is preliminary data.</text>
</comment>